<evidence type="ECO:0000313" key="2">
    <source>
        <dbReference type="Proteomes" id="UP000003053"/>
    </source>
</evidence>
<organism evidence="1 2">
    <name type="scientific">Polaribacter irgensii 23-P</name>
    <dbReference type="NCBI Taxonomy" id="313594"/>
    <lineage>
        <taxon>Bacteria</taxon>
        <taxon>Pseudomonadati</taxon>
        <taxon>Bacteroidota</taxon>
        <taxon>Flavobacteriia</taxon>
        <taxon>Flavobacteriales</taxon>
        <taxon>Flavobacteriaceae</taxon>
    </lineage>
</organism>
<protein>
    <recommendedName>
        <fullName evidence="3">ABC transporter ATPase</fullName>
    </recommendedName>
</protein>
<dbReference type="STRING" id="313594.PI23P_04497"/>
<keyword evidence="2" id="KW-1185">Reference proteome</keyword>
<dbReference type="eggNOG" id="ENOG502ZBQZ">
    <property type="taxonomic scope" value="Bacteria"/>
</dbReference>
<reference evidence="1 2" key="1">
    <citation type="submission" date="2006-02" db="EMBL/GenBank/DDBJ databases">
        <authorList>
            <person name="Murray A."/>
            <person name="Staley J."/>
            <person name="Ferriera S."/>
            <person name="Johnson J."/>
            <person name="Kravitz S."/>
            <person name="Halpern A."/>
            <person name="Remington K."/>
            <person name="Beeson K."/>
            <person name="Tran B."/>
            <person name="Rogers Y.-H."/>
            <person name="Friedman R."/>
            <person name="Venter J.C."/>
        </authorList>
    </citation>
    <scope>NUCLEOTIDE SEQUENCE [LARGE SCALE GENOMIC DNA]</scope>
    <source>
        <strain evidence="1 2">23-P</strain>
    </source>
</reference>
<dbReference type="OrthoDB" id="978691at2"/>
<dbReference type="EMBL" id="AAOG01000001">
    <property type="protein sequence ID" value="EAR13727.1"/>
    <property type="molecule type" value="Genomic_DNA"/>
</dbReference>
<comment type="caution">
    <text evidence="1">The sequence shown here is derived from an EMBL/GenBank/DDBJ whole genome shotgun (WGS) entry which is preliminary data.</text>
</comment>
<evidence type="ECO:0008006" key="3">
    <source>
        <dbReference type="Google" id="ProtNLM"/>
    </source>
</evidence>
<gene>
    <name evidence="1" type="ORF">PI23P_04497</name>
</gene>
<dbReference type="RefSeq" id="WP_004569525.1">
    <property type="nucleotide sequence ID" value="NZ_CH724148.1"/>
</dbReference>
<proteinExistence type="predicted"/>
<evidence type="ECO:0000313" key="1">
    <source>
        <dbReference type="EMBL" id="EAR13727.1"/>
    </source>
</evidence>
<dbReference type="HOGENOM" id="CLU_105419_0_0_10"/>
<dbReference type="AlphaFoldDB" id="A4BXN6"/>
<sequence length="161" mass="19099">MFVNFDEIPEDAKVWVYPSSRKFYPNEIPEIEEKIKTFIAEWKADDASFKASYQFLYNRFLVITADDITTPLKNSDIDDSVAFILSLQETYEVALLDRMNICFKQGEFVQYKDLKDFKKLLKNKALTGKSIIFDNLITTKQDFENLWEIPIEESWYSRFLK</sequence>
<accession>A4BXN6</accession>
<dbReference type="Proteomes" id="UP000003053">
    <property type="component" value="Unassembled WGS sequence"/>
</dbReference>
<name>A4BXN6_9FLAO</name>